<dbReference type="Pfam" id="PF00753">
    <property type="entry name" value="Lactamase_B"/>
    <property type="match status" value="1"/>
</dbReference>
<accession>A0A6A7K6W1</accession>
<dbReference type="SUPFAM" id="SSF56281">
    <property type="entry name" value="Metallo-hydrolase/oxidoreductase"/>
    <property type="match status" value="1"/>
</dbReference>
<dbReference type="CDD" id="cd07731">
    <property type="entry name" value="ComA-like_MBL-fold"/>
    <property type="match status" value="1"/>
</dbReference>
<reference evidence="3 4" key="1">
    <citation type="submission" date="2019-10" db="EMBL/GenBank/DDBJ databases">
        <title>Alkalibaculum tamaniensis sp.nov., a new alkaliphilic acetogen, isolated on methoxylated aromatics from a mud volcano.</title>
        <authorList>
            <person name="Khomyakova M.A."/>
            <person name="Merkel A.Y."/>
            <person name="Bonch-Osmolovskaya E.A."/>
            <person name="Slobodkin A.I."/>
        </authorList>
    </citation>
    <scope>NUCLEOTIDE SEQUENCE [LARGE SCALE GENOMIC DNA]</scope>
    <source>
        <strain evidence="3 4">M08DMB</strain>
    </source>
</reference>
<protein>
    <submittedName>
        <fullName evidence="3">MBL fold metallo-hydrolase</fullName>
    </submittedName>
</protein>
<evidence type="ECO:0000313" key="4">
    <source>
        <dbReference type="Proteomes" id="UP000440004"/>
    </source>
</evidence>
<name>A0A6A7K6W1_9FIRM</name>
<feature type="transmembrane region" description="Helical" evidence="1">
    <location>
        <begin position="9"/>
        <end position="27"/>
    </location>
</feature>
<gene>
    <name evidence="3" type="ORF">GC105_04625</name>
</gene>
<dbReference type="Proteomes" id="UP000440004">
    <property type="component" value="Unassembled WGS sequence"/>
</dbReference>
<dbReference type="InterPro" id="IPR035681">
    <property type="entry name" value="ComA-like_MBL"/>
</dbReference>
<sequence length="307" mass="34511">MRIKPHIKRTYFTFIILLFIITINLYLRSDNISTKVIDLQTSTLENKLVVHYLDIGQADCILIQEPKGSTVLIDAGNKLDSKYIQGYLLNLGITKIDVLIATHPHADHIGSMDDIIYAFEIGKIYSPNVDHNTTAYRDFIDAVDKKNYKITYASAGDHFSFNDANFQFISPNQNEYDDLNFFSLVTKLDYGNVSFLFMGDAEGKVLNEILNSNYNLRSDVIKIGHHGGVVSAPINFIKAVDPTIAVITVRPKSYSYPHFSVLSTLKENAIETYLTKGQGTIVITSDGEIIDVFRSSYKNTDSKSLDQ</sequence>
<dbReference type="InterPro" id="IPR036866">
    <property type="entry name" value="RibonucZ/Hydroxyglut_hydro"/>
</dbReference>
<evidence type="ECO:0000313" key="3">
    <source>
        <dbReference type="EMBL" id="MPW25071.1"/>
    </source>
</evidence>
<dbReference type="InterPro" id="IPR052159">
    <property type="entry name" value="Competence_DNA_uptake"/>
</dbReference>
<keyword evidence="4" id="KW-1185">Reference proteome</keyword>
<organism evidence="3 4">
    <name type="scientific">Alkalibaculum sporogenes</name>
    <dbReference type="NCBI Taxonomy" id="2655001"/>
    <lineage>
        <taxon>Bacteria</taxon>
        <taxon>Bacillati</taxon>
        <taxon>Bacillota</taxon>
        <taxon>Clostridia</taxon>
        <taxon>Eubacteriales</taxon>
        <taxon>Eubacteriaceae</taxon>
        <taxon>Alkalibaculum</taxon>
    </lineage>
</organism>
<dbReference type="PANTHER" id="PTHR30619">
    <property type="entry name" value="DNA INTERNALIZATION/COMPETENCE PROTEIN COMEC/REC2"/>
    <property type="match status" value="1"/>
</dbReference>
<comment type="caution">
    <text evidence="3">The sequence shown here is derived from an EMBL/GenBank/DDBJ whole genome shotgun (WGS) entry which is preliminary data.</text>
</comment>
<evidence type="ECO:0000256" key="1">
    <source>
        <dbReference type="SAM" id="Phobius"/>
    </source>
</evidence>
<feature type="domain" description="Metallo-beta-lactamase" evidence="2">
    <location>
        <begin position="57"/>
        <end position="225"/>
    </location>
</feature>
<proteinExistence type="predicted"/>
<keyword evidence="1" id="KW-1133">Transmembrane helix</keyword>
<dbReference type="AlphaFoldDB" id="A0A6A7K6W1"/>
<evidence type="ECO:0000259" key="2">
    <source>
        <dbReference type="SMART" id="SM00849"/>
    </source>
</evidence>
<dbReference type="GO" id="GO:0016787">
    <property type="term" value="F:hydrolase activity"/>
    <property type="evidence" value="ECO:0007669"/>
    <property type="project" value="UniProtKB-KW"/>
</dbReference>
<dbReference type="SMART" id="SM00849">
    <property type="entry name" value="Lactamase_B"/>
    <property type="match status" value="1"/>
</dbReference>
<dbReference type="PANTHER" id="PTHR30619:SF7">
    <property type="entry name" value="BETA-LACTAMASE DOMAIN PROTEIN"/>
    <property type="match status" value="1"/>
</dbReference>
<dbReference type="Gene3D" id="3.60.15.10">
    <property type="entry name" value="Ribonuclease Z/Hydroxyacylglutathione hydrolase-like"/>
    <property type="match status" value="1"/>
</dbReference>
<keyword evidence="1" id="KW-0812">Transmembrane</keyword>
<keyword evidence="3" id="KW-0378">Hydrolase</keyword>
<dbReference type="InterPro" id="IPR001279">
    <property type="entry name" value="Metallo-B-lactamas"/>
</dbReference>
<dbReference type="EMBL" id="WHNX01000005">
    <property type="protein sequence ID" value="MPW25071.1"/>
    <property type="molecule type" value="Genomic_DNA"/>
</dbReference>
<keyword evidence="1" id="KW-0472">Membrane</keyword>